<dbReference type="PANTHER" id="PTHR21248">
    <property type="entry name" value="CARDIOLIPIN SYNTHASE"/>
    <property type="match status" value="1"/>
</dbReference>
<dbReference type="Gene3D" id="3.30.870.10">
    <property type="entry name" value="Endonuclease Chain A"/>
    <property type="match status" value="2"/>
</dbReference>
<proteinExistence type="predicted"/>
<feature type="domain" description="PLD phosphodiesterase" evidence="1">
    <location>
        <begin position="210"/>
        <end position="240"/>
    </location>
</feature>
<dbReference type="Proteomes" id="UP000324285">
    <property type="component" value="Chromosome"/>
</dbReference>
<dbReference type="GO" id="GO:0030572">
    <property type="term" value="F:phosphatidyltransferase activity"/>
    <property type="evidence" value="ECO:0007669"/>
    <property type="project" value="UniProtKB-ARBA"/>
</dbReference>
<gene>
    <name evidence="2" type="ORF">E4T21_08645</name>
</gene>
<evidence type="ECO:0000313" key="2">
    <source>
        <dbReference type="EMBL" id="QEM81604.1"/>
    </source>
</evidence>
<dbReference type="Pfam" id="PF13091">
    <property type="entry name" value="PLDc_2"/>
    <property type="match status" value="1"/>
</dbReference>
<dbReference type="PANTHER" id="PTHR21248:SF22">
    <property type="entry name" value="PHOSPHOLIPASE D"/>
    <property type="match status" value="1"/>
</dbReference>
<organism evidence="2 3">
    <name type="scientific">Halomonas binhaiensis</name>
    <dbReference type="NCBI Taxonomy" id="2562282"/>
    <lineage>
        <taxon>Bacteria</taxon>
        <taxon>Pseudomonadati</taxon>
        <taxon>Pseudomonadota</taxon>
        <taxon>Gammaproteobacteria</taxon>
        <taxon>Oceanospirillales</taxon>
        <taxon>Halomonadaceae</taxon>
        <taxon>Halomonas</taxon>
    </lineage>
</organism>
<dbReference type="EMBL" id="CP038437">
    <property type="protein sequence ID" value="QEM81604.1"/>
    <property type="molecule type" value="Genomic_DNA"/>
</dbReference>
<reference evidence="2" key="1">
    <citation type="submission" date="2021-02" db="EMBL/GenBank/DDBJ databases">
        <title>Strain Y2R2, a novel species of the genus Halomonas.</title>
        <authorList>
            <person name="Huang H."/>
        </authorList>
    </citation>
    <scope>NUCLEOTIDE SEQUENCE</scope>
    <source>
        <strain evidence="2">Y2R2</strain>
    </source>
</reference>
<dbReference type="RefSeq" id="WP_149284615.1">
    <property type="nucleotide sequence ID" value="NZ_CP038437.2"/>
</dbReference>
<sequence length="485" mass="53065">MGKRFKLIGIKWLGAGLALAWLSMGIWQSVKPLPEGIGKAWPERKVTDVRFLADRTWYDARGKRHMDQHIFDEALSMILGARRLIVMDMFLFNALEGQDAPVGLRPIAEELSDALIEAKQRHPDMQVVMITDPLNTVYGGVRLKHLEHMKAAGIDIVITDLDRLRASNPLYSGLYHLGLDRLGNDPDGGWLPNAFGGDPVTLRSYLALPNFRANHRKTLVADDGQQWAALVGSANPHDGSSRHGNVALRVEGEMAHDLVASEAVLTSWAGVELAMPTTPAIHPAEEKVSTGATVQLLTEGAIRDASLEMINAAGQGDRLDLAAFYISHRQVIEALKGAAARGVNVRALLDRNREAFGFDKGGLPNQAVAAELAAAGIQVRWCLTAGEQCHSKVLRLHSAASSDEAILGSANLTRRNIDNLNLETSVLLKGEANLPALRDQAGWFNERWASSPDHRTSLAWEPDDDPGRFSAWRYRVMEAIGLSTF</sequence>
<evidence type="ECO:0000313" key="3">
    <source>
        <dbReference type="Proteomes" id="UP000324285"/>
    </source>
</evidence>
<dbReference type="PROSITE" id="PS50035">
    <property type="entry name" value="PLD"/>
    <property type="match status" value="1"/>
</dbReference>
<dbReference type="OrthoDB" id="92272at2"/>
<dbReference type="SUPFAM" id="SSF56024">
    <property type="entry name" value="Phospholipase D/nuclease"/>
    <property type="match status" value="2"/>
</dbReference>
<keyword evidence="3" id="KW-1185">Reference proteome</keyword>
<dbReference type="InterPro" id="IPR001736">
    <property type="entry name" value="PLipase_D/transphosphatidylase"/>
</dbReference>
<dbReference type="InterPro" id="IPR025202">
    <property type="entry name" value="PLD-like_dom"/>
</dbReference>
<evidence type="ECO:0000259" key="1">
    <source>
        <dbReference type="PROSITE" id="PS50035"/>
    </source>
</evidence>
<protein>
    <submittedName>
        <fullName evidence="2">Phospholipase</fullName>
    </submittedName>
</protein>
<dbReference type="AlphaFoldDB" id="A0A5C1NEC7"/>
<accession>A0A5C1NEC7</accession>
<dbReference type="GO" id="GO:0032049">
    <property type="term" value="P:cardiolipin biosynthetic process"/>
    <property type="evidence" value="ECO:0007669"/>
    <property type="project" value="UniProtKB-ARBA"/>
</dbReference>
<dbReference type="KEGG" id="hbh:E4T21_08645"/>
<name>A0A5C1NEC7_9GAMM</name>